<organism evidence="2 3">
    <name type="scientific">Ganoderma sinense ZZ0214-1</name>
    <dbReference type="NCBI Taxonomy" id="1077348"/>
    <lineage>
        <taxon>Eukaryota</taxon>
        <taxon>Fungi</taxon>
        <taxon>Dikarya</taxon>
        <taxon>Basidiomycota</taxon>
        <taxon>Agaricomycotina</taxon>
        <taxon>Agaricomycetes</taxon>
        <taxon>Polyporales</taxon>
        <taxon>Polyporaceae</taxon>
        <taxon>Ganoderma</taxon>
    </lineage>
</organism>
<dbReference type="OrthoDB" id="2770090at2759"/>
<dbReference type="EMBL" id="AYKW01000009">
    <property type="protein sequence ID" value="PIL32732.1"/>
    <property type="molecule type" value="Genomic_DNA"/>
</dbReference>
<gene>
    <name evidence="2" type="ORF">GSI_04847</name>
</gene>
<feature type="compositionally biased region" description="Polar residues" evidence="1">
    <location>
        <begin position="51"/>
        <end position="63"/>
    </location>
</feature>
<evidence type="ECO:0000256" key="1">
    <source>
        <dbReference type="SAM" id="MobiDB-lite"/>
    </source>
</evidence>
<accession>A0A2G8SG55</accession>
<feature type="region of interest" description="Disordered" evidence="1">
    <location>
        <begin position="38"/>
        <end position="68"/>
    </location>
</feature>
<evidence type="ECO:0000313" key="2">
    <source>
        <dbReference type="EMBL" id="PIL32732.1"/>
    </source>
</evidence>
<proteinExistence type="predicted"/>
<evidence type="ECO:0000313" key="3">
    <source>
        <dbReference type="Proteomes" id="UP000230002"/>
    </source>
</evidence>
<comment type="caution">
    <text evidence="2">The sequence shown here is derived from an EMBL/GenBank/DDBJ whole genome shotgun (WGS) entry which is preliminary data.</text>
</comment>
<sequence>MQAPTPTLIARENSCENAEIMKARRVKLTAETVQALAKGNEVQGPADLEVQQESDTPQSSSSAVARGVPHQVTRNLFKLVRANKSNMNPSPYLYDRGVWDGTLPLNHPSYKPGHYKPNKTKSRKLREKEALSDRSSQMLNELIRMAEGFGNVSLGRLPRSGRR</sequence>
<protein>
    <submittedName>
        <fullName evidence="2">Uncharacterized protein</fullName>
    </submittedName>
</protein>
<name>A0A2G8SG55_9APHY</name>
<dbReference type="Proteomes" id="UP000230002">
    <property type="component" value="Unassembled WGS sequence"/>
</dbReference>
<keyword evidence="3" id="KW-1185">Reference proteome</keyword>
<reference evidence="2 3" key="1">
    <citation type="journal article" date="2015" name="Sci. Rep.">
        <title>Chromosome-level genome map provides insights into diverse defense mechanisms in the medicinal fungus Ganoderma sinense.</title>
        <authorList>
            <person name="Zhu Y."/>
            <person name="Xu J."/>
            <person name="Sun C."/>
            <person name="Zhou S."/>
            <person name="Xu H."/>
            <person name="Nelson D.R."/>
            <person name="Qian J."/>
            <person name="Song J."/>
            <person name="Luo H."/>
            <person name="Xiang L."/>
            <person name="Li Y."/>
            <person name="Xu Z."/>
            <person name="Ji A."/>
            <person name="Wang L."/>
            <person name="Lu S."/>
            <person name="Hayward A."/>
            <person name="Sun W."/>
            <person name="Li X."/>
            <person name="Schwartz D.C."/>
            <person name="Wang Y."/>
            <person name="Chen S."/>
        </authorList>
    </citation>
    <scope>NUCLEOTIDE SEQUENCE [LARGE SCALE GENOMIC DNA]</scope>
    <source>
        <strain evidence="2 3">ZZ0214-1</strain>
    </source>
</reference>
<dbReference type="AlphaFoldDB" id="A0A2G8SG55"/>